<dbReference type="RefSeq" id="XP_038787392.1">
    <property type="nucleotide sequence ID" value="XM_038930442.1"/>
</dbReference>
<accession>A0A8H7EIP0</accession>
<reference evidence="2" key="2">
    <citation type="submission" date="2020-08" db="EMBL/GenBank/DDBJ databases">
        <title>Draft Genome Sequence of Cumin Blight Pathogen Alternaria burnsii.</title>
        <authorList>
            <person name="Feng Z."/>
        </authorList>
    </citation>
    <scope>NUCLEOTIDE SEQUENCE</scope>
    <source>
        <strain evidence="2">CBS107.38</strain>
    </source>
</reference>
<keyword evidence="1" id="KW-1133">Transmembrane helix</keyword>
<dbReference type="AlphaFoldDB" id="A0A8H7EIP0"/>
<proteinExistence type="predicted"/>
<evidence type="ECO:0000256" key="1">
    <source>
        <dbReference type="SAM" id="Phobius"/>
    </source>
</evidence>
<evidence type="ECO:0000313" key="3">
    <source>
        <dbReference type="Proteomes" id="UP000596902"/>
    </source>
</evidence>
<protein>
    <submittedName>
        <fullName evidence="2">Uncharacterized protein</fullName>
    </submittedName>
</protein>
<sequence>MASSSSSSPVGQGLNQPQSEHFEWLIVTGKKRGHVMNSVEMHSHMTGTTAVHAIGKAYKDTKPSNSWYHSRAELEDAVLSSSSEACPRSPDLLFQFTVNPDPEAQDYPRTVILKSSTPLLELTEAFHNPSLLNGTDATLIRENSQFNPANGKSPIDGHYHAILIKTKASRWLIAAGVAGTIVVAAVIGSVVGYMVGNAELGIAAGATAIAVFAFIQGCLLFLK</sequence>
<dbReference type="GeneID" id="62203620"/>
<reference evidence="2" key="1">
    <citation type="submission" date="2020-01" db="EMBL/GenBank/DDBJ databases">
        <authorList>
            <person name="Feng Z.H.Z."/>
        </authorList>
    </citation>
    <scope>NUCLEOTIDE SEQUENCE</scope>
    <source>
        <strain evidence="2">CBS107.38</strain>
    </source>
</reference>
<feature type="transmembrane region" description="Helical" evidence="1">
    <location>
        <begin position="200"/>
        <end position="222"/>
    </location>
</feature>
<dbReference type="Proteomes" id="UP000596902">
    <property type="component" value="Unassembled WGS sequence"/>
</dbReference>
<feature type="transmembrane region" description="Helical" evidence="1">
    <location>
        <begin position="171"/>
        <end position="194"/>
    </location>
</feature>
<gene>
    <name evidence="2" type="ORF">GT037_005395</name>
</gene>
<evidence type="ECO:0000313" key="2">
    <source>
        <dbReference type="EMBL" id="KAF7677183.1"/>
    </source>
</evidence>
<comment type="caution">
    <text evidence="2">The sequence shown here is derived from an EMBL/GenBank/DDBJ whole genome shotgun (WGS) entry which is preliminary data.</text>
</comment>
<dbReference type="EMBL" id="JAAABM010000006">
    <property type="protein sequence ID" value="KAF7677183.1"/>
    <property type="molecule type" value="Genomic_DNA"/>
</dbReference>
<name>A0A8H7EIP0_9PLEO</name>
<keyword evidence="1" id="KW-0472">Membrane</keyword>
<organism evidence="2 3">
    <name type="scientific">Alternaria burnsii</name>
    <dbReference type="NCBI Taxonomy" id="1187904"/>
    <lineage>
        <taxon>Eukaryota</taxon>
        <taxon>Fungi</taxon>
        <taxon>Dikarya</taxon>
        <taxon>Ascomycota</taxon>
        <taxon>Pezizomycotina</taxon>
        <taxon>Dothideomycetes</taxon>
        <taxon>Pleosporomycetidae</taxon>
        <taxon>Pleosporales</taxon>
        <taxon>Pleosporineae</taxon>
        <taxon>Pleosporaceae</taxon>
        <taxon>Alternaria</taxon>
        <taxon>Alternaria sect. Alternaria</taxon>
    </lineage>
</organism>
<keyword evidence="3" id="KW-1185">Reference proteome</keyword>
<keyword evidence="1" id="KW-0812">Transmembrane</keyword>